<protein>
    <submittedName>
        <fullName evidence="2">Uncharacterized protein</fullName>
    </submittedName>
</protein>
<reference evidence="2" key="1">
    <citation type="journal article" date="2021" name="Nat. Commun.">
        <title>Genetic determinants of endophytism in the Arabidopsis root mycobiome.</title>
        <authorList>
            <person name="Mesny F."/>
            <person name="Miyauchi S."/>
            <person name="Thiergart T."/>
            <person name="Pickel B."/>
            <person name="Atanasova L."/>
            <person name="Karlsson M."/>
            <person name="Huettel B."/>
            <person name="Barry K.W."/>
            <person name="Haridas S."/>
            <person name="Chen C."/>
            <person name="Bauer D."/>
            <person name="Andreopoulos W."/>
            <person name="Pangilinan J."/>
            <person name="LaButti K."/>
            <person name="Riley R."/>
            <person name="Lipzen A."/>
            <person name="Clum A."/>
            <person name="Drula E."/>
            <person name="Henrissat B."/>
            <person name="Kohler A."/>
            <person name="Grigoriev I.V."/>
            <person name="Martin F.M."/>
            <person name="Hacquard S."/>
        </authorList>
    </citation>
    <scope>NUCLEOTIDE SEQUENCE</scope>
    <source>
        <strain evidence="2">MPI-CAGE-AT-0016</strain>
    </source>
</reference>
<dbReference type="Proteomes" id="UP000813385">
    <property type="component" value="Unassembled WGS sequence"/>
</dbReference>
<accession>A0A8K0TKB1</accession>
<evidence type="ECO:0000313" key="3">
    <source>
        <dbReference type="Proteomes" id="UP000813385"/>
    </source>
</evidence>
<name>A0A8K0TKB1_9PEZI</name>
<dbReference type="AlphaFoldDB" id="A0A8K0TKB1"/>
<evidence type="ECO:0000256" key="1">
    <source>
        <dbReference type="SAM" id="MobiDB-lite"/>
    </source>
</evidence>
<evidence type="ECO:0000313" key="2">
    <source>
        <dbReference type="EMBL" id="KAH7361806.1"/>
    </source>
</evidence>
<comment type="caution">
    <text evidence="2">The sequence shown here is derived from an EMBL/GenBank/DDBJ whole genome shotgun (WGS) entry which is preliminary data.</text>
</comment>
<gene>
    <name evidence="2" type="ORF">B0T11DRAFT_279634</name>
</gene>
<organism evidence="2 3">
    <name type="scientific">Plectosphaerella cucumerina</name>
    <dbReference type="NCBI Taxonomy" id="40658"/>
    <lineage>
        <taxon>Eukaryota</taxon>
        <taxon>Fungi</taxon>
        <taxon>Dikarya</taxon>
        <taxon>Ascomycota</taxon>
        <taxon>Pezizomycotina</taxon>
        <taxon>Sordariomycetes</taxon>
        <taxon>Hypocreomycetidae</taxon>
        <taxon>Glomerellales</taxon>
        <taxon>Plectosphaerellaceae</taxon>
        <taxon>Plectosphaerella</taxon>
    </lineage>
</organism>
<feature type="compositionally biased region" description="Basic and acidic residues" evidence="1">
    <location>
        <begin position="11"/>
        <end position="23"/>
    </location>
</feature>
<proteinExistence type="predicted"/>
<sequence length="228" mass="25804">MAARTGLTPTADDRAPSPHDYDHPSITLIYTSPFLIRPRRFHRKSRRQHTHTYQIGAWLPARPALPPRHYYIWPFRFISRISCLVLGRYLCCTWKRMWLLAAGLDAGRQVGAKWPPTHQIKTRQGRDRFSTPFKFLLASKARHDESPGGLGKVDSRPLAHWWAILRSTCCRCPMGLPGLGVSACLVSRVIVCLCLGVCAHFPRIVGMQPLSSCPLPLGPRRNPIVRIV</sequence>
<dbReference type="EMBL" id="JAGPXD010000003">
    <property type="protein sequence ID" value="KAH7361806.1"/>
    <property type="molecule type" value="Genomic_DNA"/>
</dbReference>
<feature type="region of interest" description="Disordered" evidence="1">
    <location>
        <begin position="1"/>
        <end position="23"/>
    </location>
</feature>
<keyword evidence="3" id="KW-1185">Reference proteome</keyword>